<dbReference type="GO" id="GO:0015074">
    <property type="term" value="P:DNA integration"/>
    <property type="evidence" value="ECO:0007669"/>
    <property type="project" value="InterPro"/>
</dbReference>
<dbReference type="EMBL" id="JADHOK010000033">
    <property type="protein sequence ID" value="MBL6761756.1"/>
    <property type="molecule type" value="Genomic_DNA"/>
</dbReference>
<name>A0A937HDZ8_9PROT</name>
<dbReference type="Proteomes" id="UP000785783">
    <property type="component" value="Unassembled WGS sequence"/>
</dbReference>
<proteinExistence type="predicted"/>
<evidence type="ECO:0000259" key="2">
    <source>
        <dbReference type="Pfam" id="PF13683"/>
    </source>
</evidence>
<evidence type="ECO:0000313" key="3">
    <source>
        <dbReference type="EMBL" id="MBL6761756.1"/>
    </source>
</evidence>
<protein>
    <submittedName>
        <fullName evidence="4">Transposase</fullName>
    </submittedName>
</protein>
<gene>
    <name evidence="3" type="ORF">ISQ19_03560</name>
    <name evidence="4" type="ORF">ISQ19_05050</name>
</gene>
<dbReference type="InterPro" id="IPR001584">
    <property type="entry name" value="Integrase_cat-core"/>
</dbReference>
<sequence>QVAINTWLRQYNQIRPHHALGMRPPVPETLLENDKISGTEKWG</sequence>
<reference evidence="4" key="1">
    <citation type="submission" date="2020-10" db="EMBL/GenBank/DDBJ databases">
        <title>Microbiome of the Black Sea water column analyzed by genome centric metagenomics.</title>
        <authorList>
            <person name="Cabello-Yeves P.J."/>
            <person name="Callieri C."/>
            <person name="Picazo A."/>
            <person name="Mehrshad M."/>
            <person name="Haro-Moreno J.M."/>
            <person name="Roda-Garcia J."/>
            <person name="Dzembekova N."/>
            <person name="Slabakova V."/>
            <person name="Slabakova N."/>
            <person name="Moncheva S."/>
            <person name="Rodriguez-Valera F."/>
        </authorList>
    </citation>
    <scope>NUCLEOTIDE SEQUENCE</scope>
    <source>
        <strain evidence="4">BS307-5m-G5</strain>
    </source>
</reference>
<comment type="caution">
    <text evidence="4">The sequence shown here is derived from an EMBL/GenBank/DDBJ whole genome shotgun (WGS) entry which is preliminary data.</text>
</comment>
<evidence type="ECO:0000256" key="1">
    <source>
        <dbReference type="SAM" id="MobiDB-lite"/>
    </source>
</evidence>
<dbReference type="Pfam" id="PF13683">
    <property type="entry name" value="rve_3"/>
    <property type="match status" value="1"/>
</dbReference>
<evidence type="ECO:0000313" key="5">
    <source>
        <dbReference type="Proteomes" id="UP000785783"/>
    </source>
</evidence>
<dbReference type="EMBL" id="JADHOK010000063">
    <property type="protein sequence ID" value="MBL6762049.1"/>
    <property type="molecule type" value="Genomic_DNA"/>
</dbReference>
<feature type="non-terminal residue" evidence="4">
    <location>
        <position position="1"/>
    </location>
</feature>
<feature type="domain" description="Integrase catalytic" evidence="2">
    <location>
        <begin position="2"/>
        <end position="25"/>
    </location>
</feature>
<feature type="region of interest" description="Disordered" evidence="1">
    <location>
        <begin position="19"/>
        <end position="43"/>
    </location>
</feature>
<organism evidence="4 5">
    <name type="scientific">PS1 clade bacterium</name>
    <dbReference type="NCBI Taxonomy" id="2175152"/>
    <lineage>
        <taxon>Bacteria</taxon>
        <taxon>Pseudomonadati</taxon>
        <taxon>Pseudomonadota</taxon>
        <taxon>Alphaproteobacteria</taxon>
        <taxon>PS1 clade</taxon>
    </lineage>
</organism>
<dbReference type="AlphaFoldDB" id="A0A937HDZ8"/>
<feature type="compositionally biased region" description="Basic and acidic residues" evidence="1">
    <location>
        <begin position="32"/>
        <end position="43"/>
    </location>
</feature>
<accession>A0A937HDZ8</accession>
<evidence type="ECO:0000313" key="4">
    <source>
        <dbReference type="EMBL" id="MBL6762049.1"/>
    </source>
</evidence>